<dbReference type="AlphaFoldDB" id="T0K6H1"/>
<dbReference type="PATRIC" id="fig|1346791.3.peg.2069"/>
<evidence type="ECO:0000256" key="1">
    <source>
        <dbReference type="SAM" id="Phobius"/>
    </source>
</evidence>
<keyword evidence="3" id="KW-1185">Reference proteome</keyword>
<keyword evidence="1" id="KW-0472">Membrane</keyword>
<comment type="caution">
    <text evidence="2">The sequence shown here is derived from an EMBL/GenBank/DDBJ whole genome shotgun (WGS) entry which is preliminary data.</text>
</comment>
<evidence type="ECO:0000313" key="2">
    <source>
        <dbReference type="EMBL" id="EQB32274.1"/>
    </source>
</evidence>
<dbReference type="RefSeq" id="WP_021317969.1">
    <property type="nucleotide sequence ID" value="NZ_AUWY01000074.1"/>
</dbReference>
<protein>
    <recommendedName>
        <fullName evidence="4">Isoquinoline 1-oxidoreductase subunit</fullName>
    </recommendedName>
</protein>
<evidence type="ECO:0008006" key="4">
    <source>
        <dbReference type="Google" id="ProtNLM"/>
    </source>
</evidence>
<feature type="transmembrane region" description="Helical" evidence="1">
    <location>
        <begin position="7"/>
        <end position="29"/>
    </location>
</feature>
<dbReference type="STRING" id="1346791.M529_10760"/>
<proteinExistence type="predicted"/>
<sequence>MRRIWRIGCLPLVGLAGAAILLSLAYMLWPRTMPQPETIAASPKAAAPTHLRPVQSFSAIADPAARSVALFREAGRVIQHPRCQNCHPRGDRPTQTDAMRPHMPVVLRGPDDAGEPTLRCSTCHHDRNVEASGVPGNPQWRLAPVEMAWQGRSLGDICRQLLDTGRSHMNRAELLHHMAEDELVGWAWHPGGKRAPAPGTQAEFGAIIKAWLDTGARCPA</sequence>
<organism evidence="2 3">
    <name type="scientific">Sphingobium ummariense RL-3</name>
    <dbReference type="NCBI Taxonomy" id="1346791"/>
    <lineage>
        <taxon>Bacteria</taxon>
        <taxon>Pseudomonadati</taxon>
        <taxon>Pseudomonadota</taxon>
        <taxon>Alphaproteobacteria</taxon>
        <taxon>Sphingomonadales</taxon>
        <taxon>Sphingomonadaceae</taxon>
        <taxon>Sphingobium</taxon>
    </lineage>
</organism>
<dbReference type="eggNOG" id="ENOG50309KP">
    <property type="taxonomic scope" value="Bacteria"/>
</dbReference>
<evidence type="ECO:0000313" key="3">
    <source>
        <dbReference type="Proteomes" id="UP000015523"/>
    </source>
</evidence>
<gene>
    <name evidence="2" type="ORF">M529_10760</name>
</gene>
<reference evidence="2 3" key="1">
    <citation type="journal article" date="2013" name="Genome Announc.">
        <title>Draft Genome Sequence of Sphingobium ummariense Strain RL-3, a Hexachlorocyclohexane-Degrading Bacterium.</title>
        <authorList>
            <person name="Kohli P."/>
            <person name="Dua A."/>
            <person name="Sangwan N."/>
            <person name="Oldach P."/>
            <person name="Khurana J.P."/>
            <person name="Lal R."/>
        </authorList>
    </citation>
    <scope>NUCLEOTIDE SEQUENCE [LARGE SCALE GENOMIC DNA]</scope>
    <source>
        <strain evidence="2 3">RL-3</strain>
    </source>
</reference>
<dbReference type="Proteomes" id="UP000015523">
    <property type="component" value="Unassembled WGS sequence"/>
</dbReference>
<name>T0K6H1_9SPHN</name>
<dbReference type="EMBL" id="AUWY01000074">
    <property type="protein sequence ID" value="EQB32274.1"/>
    <property type="molecule type" value="Genomic_DNA"/>
</dbReference>
<accession>T0K6H1</accession>
<keyword evidence="1" id="KW-1133">Transmembrane helix</keyword>
<keyword evidence="1" id="KW-0812">Transmembrane</keyword>